<dbReference type="GO" id="GO:0005737">
    <property type="term" value="C:cytoplasm"/>
    <property type="evidence" value="ECO:0007669"/>
    <property type="project" value="UniProtKB-SubCell"/>
</dbReference>
<dbReference type="InterPro" id="IPR014729">
    <property type="entry name" value="Rossmann-like_a/b/a_fold"/>
</dbReference>
<feature type="site" description="Interaction with tRNA" evidence="9">
    <location>
        <position position="121"/>
    </location>
</feature>
<dbReference type="CDD" id="cd01998">
    <property type="entry name" value="MnmA_TRMU-like"/>
    <property type="match status" value="1"/>
</dbReference>
<keyword evidence="2 9" id="KW-0808">Transferase</keyword>
<dbReference type="PANTHER" id="PTHR11933:SF5">
    <property type="entry name" value="MITOCHONDRIAL TRNA-SPECIFIC 2-THIOURIDYLASE 1"/>
    <property type="match status" value="1"/>
</dbReference>
<dbReference type="SUPFAM" id="SSF52402">
    <property type="entry name" value="Adenine nucleotide alpha hydrolases-like"/>
    <property type="match status" value="1"/>
</dbReference>
<proteinExistence type="inferred from homology"/>
<dbReference type="Pfam" id="PF20258">
    <property type="entry name" value="tRNA_Me_trans_C"/>
    <property type="match status" value="1"/>
</dbReference>
<dbReference type="EMBL" id="RIZI01000174">
    <property type="protein sequence ID" value="RNF60575.1"/>
    <property type="molecule type" value="Genomic_DNA"/>
</dbReference>
<sequence length="355" mass="38574">MHRERVLVALSGGVDSAVSAVLLQEQGYEVMAAMLRLWPRSRCCDEKDIEDAAQICAQLDIPFQVLDYREAFRQLVVDAFVAEYQSGRTPNPCARCNQFLKFDALLADAQAMGATLLASGHYARIEAAADGIALRRGRDEAKDQSYFLFSIAAAALPQLRFPVGDLDKQQVREIARRRGLAVAGKGDSQDICFVPDGDYRTFLRNYVGSAVEREGEMVDTQGQVLGTHPGTAHFTVGQRRGLGGGSAQPRYVVALDVAANRVVVGGEEALYCSETRLENCNWLRPMAIGRVIAIEVKLRYRAPAVAAQLCLDEGGGATLHFPLPQRAVTPGQAAVCYSGDRLLGGGWIASSHREC</sequence>
<protein>
    <recommendedName>
        <fullName evidence="9">tRNA-specific 2-thiouridylase MnmA</fullName>
        <ecNumber evidence="9">2.8.1.13</ecNumber>
    </recommendedName>
</protein>
<keyword evidence="5 9" id="KW-0067">ATP-binding</keyword>
<evidence type="ECO:0000256" key="4">
    <source>
        <dbReference type="ARBA" id="ARBA00022741"/>
    </source>
</evidence>
<dbReference type="Gene3D" id="2.30.30.280">
    <property type="entry name" value="Adenine nucleotide alpha hydrolases-like domains"/>
    <property type="match status" value="1"/>
</dbReference>
<keyword evidence="4 9" id="KW-0547">Nucleotide-binding</keyword>
<dbReference type="InterPro" id="IPR046884">
    <property type="entry name" value="MnmA-like_central"/>
</dbReference>
<feature type="site" description="Interaction with tRNA" evidence="9">
    <location>
        <position position="332"/>
    </location>
</feature>
<feature type="binding site" evidence="9">
    <location>
        <position position="35"/>
    </location>
    <ligand>
        <name>ATP</name>
        <dbReference type="ChEBI" id="CHEBI:30616"/>
    </ligand>
</feature>
<evidence type="ECO:0000256" key="9">
    <source>
        <dbReference type="HAMAP-Rule" id="MF_00144"/>
    </source>
</evidence>
<dbReference type="Pfam" id="PF03054">
    <property type="entry name" value="tRNA_Me_trans"/>
    <property type="match status" value="1"/>
</dbReference>
<evidence type="ECO:0000256" key="3">
    <source>
        <dbReference type="ARBA" id="ARBA00022694"/>
    </source>
</evidence>
<reference evidence="12" key="1">
    <citation type="submission" date="2018-10" db="EMBL/GenBank/DDBJ databases">
        <title>Acidithiobacillus sulfuriphilus sp. nov.: an extremely acidophilic sulfur-oxidizing chemolithotroph isolated from a neutral pH environment.</title>
        <authorList>
            <person name="Falagan C."/>
            <person name="Moya-Beltran A."/>
            <person name="Quatrini R."/>
            <person name="Johnson D.B."/>
        </authorList>
    </citation>
    <scope>NUCLEOTIDE SEQUENCE [LARGE SCALE GENOMIC DNA]</scope>
    <source>
        <strain evidence="12">CJ-2</strain>
    </source>
</reference>
<organism evidence="12">
    <name type="scientific">Acidithiobacillus sulfuriphilus</name>
    <dbReference type="NCBI Taxonomy" id="1867749"/>
    <lineage>
        <taxon>Bacteria</taxon>
        <taxon>Pseudomonadati</taxon>
        <taxon>Pseudomonadota</taxon>
        <taxon>Acidithiobacillia</taxon>
        <taxon>Acidithiobacillales</taxon>
        <taxon>Acidithiobacillaceae</taxon>
        <taxon>Acidithiobacillus</taxon>
    </lineage>
</organism>
<evidence type="ECO:0000256" key="5">
    <source>
        <dbReference type="ARBA" id="ARBA00022840"/>
    </source>
</evidence>
<dbReference type="NCBIfam" id="NF001138">
    <property type="entry name" value="PRK00143.1"/>
    <property type="match status" value="1"/>
</dbReference>
<dbReference type="GO" id="GO:0000049">
    <property type="term" value="F:tRNA binding"/>
    <property type="evidence" value="ECO:0007669"/>
    <property type="project" value="UniProtKB-KW"/>
</dbReference>
<comment type="caution">
    <text evidence="12">The sequence shown here is derived from an EMBL/GenBank/DDBJ whole genome shotgun (WGS) entry which is preliminary data.</text>
</comment>
<dbReference type="AlphaFoldDB" id="A0A3M8QWY5"/>
<dbReference type="HAMAP" id="MF_00144">
    <property type="entry name" value="tRNA_thiouridyl_MnmA"/>
    <property type="match status" value="1"/>
</dbReference>
<feature type="domain" description="tRNA-specific 2-thiouridylase MnmA-like central" evidence="11">
    <location>
        <begin position="201"/>
        <end position="265"/>
    </location>
</feature>
<comment type="subcellular location">
    <subcellularLocation>
        <location evidence="9">Cytoplasm</location>
    </subcellularLocation>
</comment>
<dbReference type="EC" id="2.8.1.13" evidence="9"/>
<dbReference type="FunFam" id="3.40.50.620:FF:000115">
    <property type="entry name" value="tRNA-specific 2-thiouridylase MnmA"/>
    <property type="match status" value="1"/>
</dbReference>
<keyword evidence="3 9" id="KW-0819">tRNA processing</keyword>
<evidence type="ECO:0000259" key="11">
    <source>
        <dbReference type="Pfam" id="PF20259"/>
    </source>
</evidence>
<keyword evidence="9" id="KW-0963">Cytoplasm</keyword>
<dbReference type="OrthoDB" id="5289218at2"/>
<comment type="catalytic activity">
    <reaction evidence="8 9">
        <text>S-sulfanyl-L-cysteinyl-[protein] + uridine(34) in tRNA + AH2 + ATP = 2-thiouridine(34) in tRNA + L-cysteinyl-[protein] + A + AMP + diphosphate + H(+)</text>
        <dbReference type="Rhea" id="RHEA:47032"/>
        <dbReference type="Rhea" id="RHEA-COMP:10131"/>
        <dbReference type="Rhea" id="RHEA-COMP:11726"/>
        <dbReference type="Rhea" id="RHEA-COMP:11727"/>
        <dbReference type="Rhea" id="RHEA-COMP:11728"/>
        <dbReference type="ChEBI" id="CHEBI:13193"/>
        <dbReference type="ChEBI" id="CHEBI:15378"/>
        <dbReference type="ChEBI" id="CHEBI:17499"/>
        <dbReference type="ChEBI" id="CHEBI:29950"/>
        <dbReference type="ChEBI" id="CHEBI:30616"/>
        <dbReference type="ChEBI" id="CHEBI:33019"/>
        <dbReference type="ChEBI" id="CHEBI:61963"/>
        <dbReference type="ChEBI" id="CHEBI:65315"/>
        <dbReference type="ChEBI" id="CHEBI:87170"/>
        <dbReference type="ChEBI" id="CHEBI:456215"/>
        <dbReference type="EC" id="2.8.1.13"/>
    </reaction>
</comment>
<dbReference type="GO" id="GO:0103016">
    <property type="term" value="F:tRNA-uridine 2-sulfurtransferase activity"/>
    <property type="evidence" value="ECO:0007669"/>
    <property type="project" value="UniProtKB-EC"/>
</dbReference>
<keyword evidence="1 9" id="KW-0820">tRNA-binding</keyword>
<feature type="active site" description="Nucleophile" evidence="9">
    <location>
        <position position="96"/>
    </location>
</feature>
<dbReference type="InterPro" id="IPR023382">
    <property type="entry name" value="MnmA-like_central_sf"/>
</dbReference>
<dbReference type="InterPro" id="IPR046885">
    <property type="entry name" value="MnmA-like_C"/>
</dbReference>
<dbReference type="GO" id="GO:0002143">
    <property type="term" value="P:tRNA wobble position uridine thiolation"/>
    <property type="evidence" value="ECO:0007669"/>
    <property type="project" value="TreeGrafter"/>
</dbReference>
<dbReference type="NCBIfam" id="TIGR00420">
    <property type="entry name" value="trmU"/>
    <property type="match status" value="1"/>
</dbReference>
<feature type="active site" description="Cysteine persulfide intermediate" evidence="9">
    <location>
        <position position="192"/>
    </location>
</feature>
<dbReference type="PANTHER" id="PTHR11933">
    <property type="entry name" value="TRNA 5-METHYLAMINOMETHYL-2-THIOURIDYLATE -METHYLTRANSFERASE"/>
    <property type="match status" value="1"/>
</dbReference>
<dbReference type="RefSeq" id="WP_123104356.1">
    <property type="nucleotide sequence ID" value="NZ_CP127527.1"/>
</dbReference>
<feature type="binding site" evidence="9">
    <location>
        <position position="120"/>
    </location>
    <ligand>
        <name>ATP</name>
        <dbReference type="ChEBI" id="CHEBI:30616"/>
    </ligand>
</feature>
<evidence type="ECO:0000259" key="10">
    <source>
        <dbReference type="Pfam" id="PF20258"/>
    </source>
</evidence>
<name>A0A3M8QWY5_9PROT</name>
<evidence type="ECO:0000256" key="6">
    <source>
        <dbReference type="ARBA" id="ARBA00022884"/>
    </source>
</evidence>
<feature type="domain" description="tRNA-specific 2-thiouridylase MnmA-like C-terminal" evidence="10">
    <location>
        <begin position="275"/>
        <end position="348"/>
    </location>
</feature>
<feature type="binding site" evidence="9">
    <location>
        <begin position="9"/>
        <end position="16"/>
    </location>
    <ligand>
        <name>ATP</name>
        <dbReference type="ChEBI" id="CHEBI:30616"/>
    </ligand>
</feature>
<accession>A0A3M8QWY5</accession>
<keyword evidence="7" id="KW-1015">Disulfide bond</keyword>
<evidence type="ECO:0000313" key="12">
    <source>
        <dbReference type="EMBL" id="RNF60575.1"/>
    </source>
</evidence>
<evidence type="ECO:0000256" key="2">
    <source>
        <dbReference type="ARBA" id="ARBA00022679"/>
    </source>
</evidence>
<evidence type="ECO:0000256" key="1">
    <source>
        <dbReference type="ARBA" id="ARBA00022555"/>
    </source>
</evidence>
<dbReference type="GO" id="GO:0005524">
    <property type="term" value="F:ATP binding"/>
    <property type="evidence" value="ECO:0007669"/>
    <property type="project" value="UniProtKB-KW"/>
</dbReference>
<comment type="function">
    <text evidence="9">Catalyzes the 2-thiolation of uridine at the wobble position (U34) of tRNA, leading to the formation of s(2)U34.</text>
</comment>
<comment type="caution">
    <text evidence="9">Lacks conserved residue(s) required for the propagation of feature annotation.</text>
</comment>
<dbReference type="Pfam" id="PF20259">
    <property type="entry name" value="tRNA_Me_trans_M"/>
    <property type="match status" value="1"/>
</dbReference>
<dbReference type="Gene3D" id="3.40.50.620">
    <property type="entry name" value="HUPs"/>
    <property type="match status" value="1"/>
</dbReference>
<feature type="region of interest" description="Interaction with tRNA" evidence="9">
    <location>
        <begin position="299"/>
        <end position="300"/>
    </location>
</feature>
<comment type="similarity">
    <text evidence="9">Belongs to the MnmA/TRMU family.</text>
</comment>
<gene>
    <name evidence="9 12" type="primary">mnmA</name>
    <name evidence="12" type="ORF">EC580_09220</name>
</gene>
<evidence type="ECO:0000256" key="8">
    <source>
        <dbReference type="ARBA" id="ARBA00051542"/>
    </source>
</evidence>
<evidence type="ECO:0000256" key="7">
    <source>
        <dbReference type="ARBA" id="ARBA00023157"/>
    </source>
</evidence>
<keyword evidence="6 9" id="KW-0694">RNA-binding</keyword>
<dbReference type="Gene3D" id="2.40.30.10">
    <property type="entry name" value="Translation factors"/>
    <property type="match status" value="1"/>
</dbReference>
<dbReference type="InterPro" id="IPR004506">
    <property type="entry name" value="MnmA-like"/>
</dbReference>
<feature type="region of interest" description="Interaction with tRNA" evidence="9">
    <location>
        <begin position="142"/>
        <end position="144"/>
    </location>
</feature>